<evidence type="ECO:0000313" key="8">
    <source>
        <dbReference type="Proteomes" id="UP000235803"/>
    </source>
</evidence>
<dbReference type="SUPFAM" id="SSF53613">
    <property type="entry name" value="Ribokinase-like"/>
    <property type="match status" value="1"/>
</dbReference>
<dbReference type="RefSeq" id="WP_102653245.1">
    <property type="nucleotide sequence ID" value="NZ_PNRF01000019.1"/>
</dbReference>
<proteinExistence type="inferred from homology"/>
<dbReference type="GO" id="GO:0016301">
    <property type="term" value="F:kinase activity"/>
    <property type="evidence" value="ECO:0007669"/>
    <property type="project" value="UniProtKB-KW"/>
</dbReference>
<dbReference type="Pfam" id="PF00294">
    <property type="entry name" value="PfkB"/>
    <property type="match status" value="1"/>
</dbReference>
<keyword evidence="3" id="KW-0547">Nucleotide-binding</keyword>
<keyword evidence="4 7" id="KW-0418">Kinase</keyword>
<dbReference type="InterPro" id="IPR002173">
    <property type="entry name" value="Carboh/pur_kinase_PfkB_CS"/>
</dbReference>
<sequence length="317" mass="33307">MFDIATSGELLAEFMAETRGQRFDATGRFHGPFPSGAPAIFASQAARMGARVAYAGRVGDDGFGDLVIARLQADGIDVAAVQRDGERPTGTAFVSYQQDGSRQFIFNLAHSAAGRQTLEDDQLERLTACRYFHVMGSSLSSPAAIGIVKRAVARVRARGGKISFDPNVRPELVGRPGVSEALLDLLARCDIFLPSDADLDWLSEPGEDIEQTAMRLMASHAMSLLVLKRAASGCVAYRGGERFEVAGLTVTEVDPTGAGDCFGGALIASLAAGRELSEALCLANAAGAHAVTVLGPMEGCSDLATLEQRLVAAGVDE</sequence>
<dbReference type="PROSITE" id="PS00584">
    <property type="entry name" value="PFKB_KINASES_2"/>
    <property type="match status" value="1"/>
</dbReference>
<evidence type="ECO:0000256" key="4">
    <source>
        <dbReference type="ARBA" id="ARBA00022777"/>
    </source>
</evidence>
<evidence type="ECO:0000256" key="5">
    <source>
        <dbReference type="ARBA" id="ARBA00022840"/>
    </source>
</evidence>
<reference evidence="7 8" key="1">
    <citation type="submission" date="2018-01" db="EMBL/GenBank/DDBJ databases">
        <title>Halomonas endophytica sp. nov., isolated from storage liquid in the stems of Populus euphratica.</title>
        <authorList>
            <person name="Chen C."/>
        </authorList>
    </citation>
    <scope>NUCLEOTIDE SEQUENCE [LARGE SCALE GENOMIC DNA]</scope>
    <source>
        <strain evidence="7 8">MC28</strain>
    </source>
</reference>
<evidence type="ECO:0000256" key="2">
    <source>
        <dbReference type="ARBA" id="ARBA00022679"/>
    </source>
</evidence>
<dbReference type="Gene3D" id="3.40.1190.20">
    <property type="match status" value="1"/>
</dbReference>
<comment type="caution">
    <text evidence="7">The sequence shown here is derived from an EMBL/GenBank/DDBJ whole genome shotgun (WGS) entry which is preliminary data.</text>
</comment>
<dbReference type="InterPro" id="IPR050306">
    <property type="entry name" value="PfkB_Carbo_kinase"/>
</dbReference>
<dbReference type="GO" id="GO:0005524">
    <property type="term" value="F:ATP binding"/>
    <property type="evidence" value="ECO:0007669"/>
    <property type="project" value="UniProtKB-KW"/>
</dbReference>
<dbReference type="AlphaFoldDB" id="A0A2N7U530"/>
<evidence type="ECO:0000313" key="7">
    <source>
        <dbReference type="EMBL" id="PMR75531.1"/>
    </source>
</evidence>
<dbReference type="InterPro" id="IPR011611">
    <property type="entry name" value="PfkB_dom"/>
</dbReference>
<name>A0A2N7U530_9GAMM</name>
<organism evidence="7 8">
    <name type="scientific">Billgrantia endophytica</name>
    <dbReference type="NCBI Taxonomy" id="2033802"/>
    <lineage>
        <taxon>Bacteria</taxon>
        <taxon>Pseudomonadati</taxon>
        <taxon>Pseudomonadota</taxon>
        <taxon>Gammaproteobacteria</taxon>
        <taxon>Oceanospirillales</taxon>
        <taxon>Halomonadaceae</taxon>
        <taxon>Billgrantia</taxon>
    </lineage>
</organism>
<feature type="domain" description="Carbohydrate kinase PfkB" evidence="6">
    <location>
        <begin position="35"/>
        <end position="298"/>
    </location>
</feature>
<keyword evidence="2" id="KW-0808">Transferase</keyword>
<keyword evidence="8" id="KW-1185">Reference proteome</keyword>
<dbReference type="PANTHER" id="PTHR43085:SF1">
    <property type="entry name" value="PSEUDOURIDINE KINASE-RELATED"/>
    <property type="match status" value="1"/>
</dbReference>
<dbReference type="Proteomes" id="UP000235803">
    <property type="component" value="Unassembled WGS sequence"/>
</dbReference>
<evidence type="ECO:0000256" key="3">
    <source>
        <dbReference type="ARBA" id="ARBA00022741"/>
    </source>
</evidence>
<evidence type="ECO:0000256" key="1">
    <source>
        <dbReference type="ARBA" id="ARBA00010688"/>
    </source>
</evidence>
<dbReference type="EMBL" id="PNRF01000019">
    <property type="protein sequence ID" value="PMR75531.1"/>
    <property type="molecule type" value="Genomic_DNA"/>
</dbReference>
<accession>A0A2N7U530</accession>
<dbReference type="PANTHER" id="PTHR43085">
    <property type="entry name" value="HEXOKINASE FAMILY MEMBER"/>
    <property type="match status" value="1"/>
</dbReference>
<protein>
    <submittedName>
        <fullName evidence="7">Sugar kinase</fullName>
    </submittedName>
</protein>
<comment type="similarity">
    <text evidence="1">Belongs to the carbohydrate kinase PfkB family.</text>
</comment>
<gene>
    <name evidence="7" type="ORF">C1H69_09935</name>
</gene>
<dbReference type="CDD" id="cd01166">
    <property type="entry name" value="KdgK"/>
    <property type="match status" value="1"/>
</dbReference>
<dbReference type="InterPro" id="IPR029056">
    <property type="entry name" value="Ribokinase-like"/>
</dbReference>
<keyword evidence="5" id="KW-0067">ATP-binding</keyword>
<evidence type="ECO:0000259" key="6">
    <source>
        <dbReference type="Pfam" id="PF00294"/>
    </source>
</evidence>
<dbReference type="OrthoDB" id="9795789at2"/>